<feature type="compositionally biased region" description="Low complexity" evidence="1">
    <location>
        <begin position="54"/>
        <end position="67"/>
    </location>
</feature>
<accession>A0A433T6M5</accession>
<evidence type="ECO:0000313" key="2">
    <source>
        <dbReference type="EMBL" id="RUS77213.1"/>
    </source>
</evidence>
<proteinExistence type="predicted"/>
<feature type="compositionally biased region" description="Basic and acidic residues" evidence="1">
    <location>
        <begin position="122"/>
        <end position="132"/>
    </location>
</feature>
<keyword evidence="3" id="KW-1185">Reference proteome</keyword>
<feature type="region of interest" description="Disordered" evidence="1">
    <location>
        <begin position="47"/>
        <end position="147"/>
    </location>
</feature>
<dbReference type="EMBL" id="RQTK01000600">
    <property type="protein sequence ID" value="RUS77213.1"/>
    <property type="molecule type" value="Genomic_DNA"/>
</dbReference>
<comment type="caution">
    <text evidence="2">The sequence shown here is derived from an EMBL/GenBank/DDBJ whole genome shotgun (WGS) entry which is preliminary data.</text>
</comment>
<evidence type="ECO:0000313" key="3">
    <source>
        <dbReference type="Proteomes" id="UP000271974"/>
    </source>
</evidence>
<organism evidence="2 3">
    <name type="scientific">Elysia chlorotica</name>
    <name type="common">Eastern emerald elysia</name>
    <name type="synonym">Sea slug</name>
    <dbReference type="NCBI Taxonomy" id="188477"/>
    <lineage>
        <taxon>Eukaryota</taxon>
        <taxon>Metazoa</taxon>
        <taxon>Spiralia</taxon>
        <taxon>Lophotrochozoa</taxon>
        <taxon>Mollusca</taxon>
        <taxon>Gastropoda</taxon>
        <taxon>Heterobranchia</taxon>
        <taxon>Euthyneura</taxon>
        <taxon>Panpulmonata</taxon>
        <taxon>Sacoglossa</taxon>
        <taxon>Placobranchoidea</taxon>
        <taxon>Plakobranchidae</taxon>
        <taxon>Elysia</taxon>
    </lineage>
</organism>
<protein>
    <submittedName>
        <fullName evidence="2">Uncharacterized protein</fullName>
    </submittedName>
</protein>
<evidence type="ECO:0000256" key="1">
    <source>
        <dbReference type="SAM" id="MobiDB-lite"/>
    </source>
</evidence>
<reference evidence="2 3" key="1">
    <citation type="submission" date="2019-01" db="EMBL/GenBank/DDBJ databases">
        <title>A draft genome assembly of the solar-powered sea slug Elysia chlorotica.</title>
        <authorList>
            <person name="Cai H."/>
            <person name="Li Q."/>
            <person name="Fang X."/>
            <person name="Li J."/>
            <person name="Curtis N.E."/>
            <person name="Altenburger A."/>
            <person name="Shibata T."/>
            <person name="Feng M."/>
            <person name="Maeda T."/>
            <person name="Schwartz J.A."/>
            <person name="Shigenobu S."/>
            <person name="Lundholm N."/>
            <person name="Nishiyama T."/>
            <person name="Yang H."/>
            <person name="Hasebe M."/>
            <person name="Li S."/>
            <person name="Pierce S.K."/>
            <person name="Wang J."/>
        </authorList>
    </citation>
    <scope>NUCLEOTIDE SEQUENCE [LARGE SCALE GENOMIC DNA]</scope>
    <source>
        <strain evidence="2">EC2010</strain>
        <tissue evidence="2">Whole organism of an adult</tissue>
    </source>
</reference>
<dbReference type="Proteomes" id="UP000271974">
    <property type="component" value="Unassembled WGS sequence"/>
</dbReference>
<sequence>MTTRIKRPPWRNNFAYPRICTYCSTMRMKTKEDKFTRWVSEYQISYNKKRPSSRKTSSSDVSSWLSSYNPPLKPRLEKDKTVASFGPRGGGPIKITSLKHKGEDKTQHPKGYYSHRHSLQTEYRDQHGDRHYHQQPHYTTHSEPKRQNTFENRDIHGTSYYPQISHHHSDPKRHDKHMTMSHNPQHSHYHSDPKRHQIEYHDKHEPHQNKPMFQPNHLAPNYKYNSPSAVAGPNVLSRAQAEREARIPQSQYISIYRRV</sequence>
<feature type="region of interest" description="Disordered" evidence="1">
    <location>
        <begin position="160"/>
        <end position="194"/>
    </location>
</feature>
<dbReference type="AlphaFoldDB" id="A0A433T6M5"/>
<name>A0A433T6M5_ELYCH</name>
<feature type="compositionally biased region" description="Basic residues" evidence="1">
    <location>
        <begin position="165"/>
        <end position="176"/>
    </location>
</feature>
<gene>
    <name evidence="2" type="ORF">EGW08_015040</name>
</gene>